<dbReference type="Proteomes" id="UP000582231">
    <property type="component" value="Unassembled WGS sequence"/>
</dbReference>
<proteinExistence type="predicted"/>
<evidence type="ECO:0000313" key="4">
    <source>
        <dbReference type="Proteomes" id="UP000582231"/>
    </source>
</evidence>
<feature type="domain" description="PucR C-terminal helix-turn-helix" evidence="2">
    <location>
        <begin position="436"/>
        <end position="494"/>
    </location>
</feature>
<accession>A0A852RM56</accession>
<dbReference type="InterPro" id="IPR025736">
    <property type="entry name" value="PucR_C-HTH_dom"/>
</dbReference>
<dbReference type="EMBL" id="JACCBF010000001">
    <property type="protein sequence ID" value="NYD29114.1"/>
    <property type="molecule type" value="Genomic_DNA"/>
</dbReference>
<dbReference type="InterPro" id="IPR042070">
    <property type="entry name" value="PucR_C-HTH_sf"/>
</dbReference>
<evidence type="ECO:0000259" key="2">
    <source>
        <dbReference type="Pfam" id="PF13556"/>
    </source>
</evidence>
<dbReference type="RefSeq" id="WP_179725517.1">
    <property type="nucleotide sequence ID" value="NZ_BAABEF010000001.1"/>
</dbReference>
<comment type="caution">
    <text evidence="3">The sequence shown here is derived from an EMBL/GenBank/DDBJ whole genome shotgun (WGS) entry which is preliminary data.</text>
</comment>
<evidence type="ECO:0000259" key="1">
    <source>
        <dbReference type="Pfam" id="PF07905"/>
    </source>
</evidence>
<name>A0A852RM56_9ACTN</name>
<gene>
    <name evidence="3" type="ORF">BJ958_000660</name>
</gene>
<dbReference type="Pfam" id="PF13556">
    <property type="entry name" value="HTH_30"/>
    <property type="match status" value="1"/>
</dbReference>
<keyword evidence="4" id="KW-1185">Reference proteome</keyword>
<evidence type="ECO:0000313" key="3">
    <source>
        <dbReference type="EMBL" id="NYD29114.1"/>
    </source>
</evidence>
<organism evidence="3 4">
    <name type="scientific">Nocardioides kongjuensis</name>
    <dbReference type="NCBI Taxonomy" id="349522"/>
    <lineage>
        <taxon>Bacteria</taxon>
        <taxon>Bacillati</taxon>
        <taxon>Actinomycetota</taxon>
        <taxon>Actinomycetes</taxon>
        <taxon>Propionibacteriales</taxon>
        <taxon>Nocardioidaceae</taxon>
        <taxon>Nocardioides</taxon>
    </lineage>
</organism>
<dbReference type="Pfam" id="PF07905">
    <property type="entry name" value="PucR"/>
    <property type="match status" value="1"/>
</dbReference>
<dbReference type="AlphaFoldDB" id="A0A852RM56"/>
<feature type="domain" description="Purine catabolism PurC-like" evidence="1">
    <location>
        <begin position="7"/>
        <end position="123"/>
    </location>
</feature>
<dbReference type="InterPro" id="IPR012914">
    <property type="entry name" value="PucR_dom"/>
</dbReference>
<protein>
    <submittedName>
        <fullName evidence="3">Purine catabolism regulator</fullName>
    </submittedName>
</protein>
<reference evidence="3 4" key="1">
    <citation type="submission" date="2020-07" db="EMBL/GenBank/DDBJ databases">
        <title>Sequencing the genomes of 1000 actinobacteria strains.</title>
        <authorList>
            <person name="Klenk H.-P."/>
        </authorList>
    </citation>
    <scope>NUCLEOTIDE SEQUENCE [LARGE SCALE GENOMIC DNA]</scope>
    <source>
        <strain evidence="3 4">DSM 19082</strain>
    </source>
</reference>
<dbReference type="Gene3D" id="1.10.10.2840">
    <property type="entry name" value="PucR C-terminal helix-turn-helix domain"/>
    <property type="match status" value="1"/>
</dbReference>
<dbReference type="PANTHER" id="PTHR33744">
    <property type="entry name" value="CARBOHYDRATE DIACID REGULATOR"/>
    <property type="match status" value="1"/>
</dbReference>
<sequence length="508" mass="54886">MAITVADLLEMQHLRLHLVSGKGGVGRSVSWTHGSDLPEPWRWLTGGELLLTNGMSFPEGGAEQRELIEKLDEAGASALAIGEKMYCPPLTDELLAASERLGLSVLSVEFPMPFVAISQAVAAANLLEQSDRLVRTEKIYRTVQRMVSTHEGTSVLREPLAQVLGCEVHVCHRESGEPWYPEDPRFDPVLAGALHEITRGTADLRAGALVVPLSDGRDLRLIDIPTQQGALMVLVSQGRSPVDAILMQHAVTVLALELSQSVVANEHRRRIGAELLGQLLEGRVEARAAGRQLKGLGVDPAKARLYAVSGDDVGRLRDAHIALWRNGIGHVVTYRSGVLYALAPPGAEVQDVLRADLGPQALIGVSAPLRNVDRAPEALRESAWALRAAEGSVGRTFHYGDASPIVGVGGIDDAAALVSRVLGPLLEYERVHDTPLLATLDAFLAHQRSWQRTADALQVHRQTVLYRIRKVEEITGRTTSETGDIAELWLALRAQSLLTPAKGPAPRG</sequence>
<dbReference type="InterPro" id="IPR051448">
    <property type="entry name" value="CdaR-like_regulators"/>
</dbReference>
<dbReference type="PANTHER" id="PTHR33744:SF1">
    <property type="entry name" value="DNA-BINDING TRANSCRIPTIONAL ACTIVATOR ADER"/>
    <property type="match status" value="1"/>
</dbReference>